<dbReference type="Proteomes" id="UP000013782">
    <property type="component" value="Unassembled WGS sequence"/>
</dbReference>
<evidence type="ECO:0000313" key="2">
    <source>
        <dbReference type="Proteomes" id="UP000013782"/>
    </source>
</evidence>
<dbReference type="InterPro" id="IPR003607">
    <property type="entry name" value="HD/PDEase_dom"/>
</dbReference>
<dbReference type="AlphaFoldDB" id="R2SQH5"/>
<dbReference type="PATRIC" id="fig|1158607.3.peg.143"/>
<accession>R2SQH5</accession>
<proteinExistence type="predicted"/>
<protein>
    <recommendedName>
        <fullName evidence="3">HD domain-containing protein</fullName>
    </recommendedName>
</protein>
<dbReference type="RefSeq" id="WP_010755208.1">
    <property type="nucleotide sequence ID" value="NZ_ASWD01000002.1"/>
</dbReference>
<gene>
    <name evidence="1" type="ORF">UAU_00143</name>
</gene>
<keyword evidence="2" id="KW-1185">Reference proteome</keyword>
<evidence type="ECO:0000313" key="1">
    <source>
        <dbReference type="EMBL" id="EOH97475.1"/>
    </source>
</evidence>
<name>R2SQH5_9ENTE</name>
<dbReference type="Gene3D" id="1.10.3210.10">
    <property type="entry name" value="Hypothetical protein af1432"/>
    <property type="match status" value="1"/>
</dbReference>
<dbReference type="EMBL" id="AJAQ01000001">
    <property type="protein sequence ID" value="EOH97475.1"/>
    <property type="molecule type" value="Genomic_DNA"/>
</dbReference>
<evidence type="ECO:0008006" key="3">
    <source>
        <dbReference type="Google" id="ProtNLM"/>
    </source>
</evidence>
<sequence>MTLNRQNILDFFPALNEVTNKQWVDTACDIWIEAFEKSDWKDVQDAQFAMRAPNVPLVQHTNSVVDNALKVAKRTITEYNYPLDLDILIISGVLHDVCKLEEMTYAEGGVGTSKKSDIGAIYQHGFLSGFYAQKYNLPKEVVAFCVSHAGQSKLLPKTKEELILFYCDVMDADLHFMEANVPLTLEVD</sequence>
<dbReference type="SUPFAM" id="SSF109604">
    <property type="entry name" value="HD-domain/PDEase-like"/>
    <property type="match status" value="1"/>
</dbReference>
<dbReference type="CDD" id="cd00077">
    <property type="entry name" value="HDc"/>
    <property type="match status" value="1"/>
</dbReference>
<organism evidence="1 2">
    <name type="scientific">Enterococcus pallens ATCC BAA-351</name>
    <dbReference type="NCBI Taxonomy" id="1158607"/>
    <lineage>
        <taxon>Bacteria</taxon>
        <taxon>Bacillati</taxon>
        <taxon>Bacillota</taxon>
        <taxon>Bacilli</taxon>
        <taxon>Lactobacillales</taxon>
        <taxon>Enterococcaceae</taxon>
        <taxon>Enterococcus</taxon>
    </lineage>
</organism>
<dbReference type="OrthoDB" id="9797344at2"/>
<comment type="caution">
    <text evidence="1">The sequence shown here is derived from an EMBL/GenBank/DDBJ whole genome shotgun (WGS) entry which is preliminary data.</text>
</comment>
<dbReference type="HOGENOM" id="CLU_123313_0_0_9"/>
<reference evidence="1 2" key="1">
    <citation type="submission" date="2013-02" db="EMBL/GenBank/DDBJ databases">
        <title>The Genome Sequence of Enterococcus pallens BAA-351.</title>
        <authorList>
            <consortium name="The Broad Institute Genome Sequencing Platform"/>
            <consortium name="The Broad Institute Genome Sequencing Center for Infectious Disease"/>
            <person name="Earl A.M."/>
            <person name="Gilmore M.S."/>
            <person name="Lebreton F."/>
            <person name="Walker B."/>
            <person name="Young S.K."/>
            <person name="Zeng Q."/>
            <person name="Gargeya S."/>
            <person name="Fitzgerald M."/>
            <person name="Haas B."/>
            <person name="Abouelleil A."/>
            <person name="Alvarado L."/>
            <person name="Arachchi H.M."/>
            <person name="Berlin A.M."/>
            <person name="Chapman S.B."/>
            <person name="Dewar J."/>
            <person name="Goldberg J."/>
            <person name="Griggs A."/>
            <person name="Gujja S."/>
            <person name="Hansen M."/>
            <person name="Howarth C."/>
            <person name="Imamovic A."/>
            <person name="Larimer J."/>
            <person name="McCowan C."/>
            <person name="Murphy C."/>
            <person name="Neiman D."/>
            <person name="Pearson M."/>
            <person name="Priest M."/>
            <person name="Roberts A."/>
            <person name="Saif S."/>
            <person name="Shea T."/>
            <person name="Sisk P."/>
            <person name="Sykes S."/>
            <person name="Wortman J."/>
            <person name="Nusbaum C."/>
            <person name="Birren B."/>
        </authorList>
    </citation>
    <scope>NUCLEOTIDE SEQUENCE [LARGE SCALE GENOMIC DNA]</scope>
    <source>
        <strain evidence="1 2">ATCC BAA-351</strain>
    </source>
</reference>
<dbReference type="eggNOG" id="COG3481">
    <property type="taxonomic scope" value="Bacteria"/>
</dbReference>
<dbReference type="STRING" id="160454.RV10_GL004426"/>